<evidence type="ECO:0000256" key="1">
    <source>
        <dbReference type="SAM" id="MobiDB-lite"/>
    </source>
</evidence>
<feature type="region of interest" description="Disordered" evidence="1">
    <location>
        <begin position="1"/>
        <end position="186"/>
    </location>
</feature>
<feature type="compositionally biased region" description="Basic and acidic residues" evidence="1">
    <location>
        <begin position="39"/>
        <end position="48"/>
    </location>
</feature>
<feature type="compositionally biased region" description="Low complexity" evidence="1">
    <location>
        <begin position="7"/>
        <end position="23"/>
    </location>
</feature>
<comment type="caution">
    <text evidence="2">The sequence shown here is derived from an EMBL/GenBank/DDBJ whole genome shotgun (WGS) entry which is preliminary data.</text>
</comment>
<feature type="non-terminal residue" evidence="2">
    <location>
        <position position="1"/>
    </location>
</feature>
<dbReference type="AlphaFoldDB" id="A0A9W7XV35"/>
<proteinExistence type="predicted"/>
<feature type="compositionally biased region" description="Acidic residues" evidence="1">
    <location>
        <begin position="163"/>
        <end position="172"/>
    </location>
</feature>
<feature type="compositionally biased region" description="Basic and acidic residues" evidence="1">
    <location>
        <begin position="131"/>
        <end position="141"/>
    </location>
</feature>
<evidence type="ECO:0000313" key="3">
    <source>
        <dbReference type="Proteomes" id="UP001143981"/>
    </source>
</evidence>
<keyword evidence="3" id="KW-1185">Reference proteome</keyword>
<dbReference type="Proteomes" id="UP001143981">
    <property type="component" value="Unassembled WGS sequence"/>
</dbReference>
<organism evidence="2 3">
    <name type="scientific">Coemansia biformis</name>
    <dbReference type="NCBI Taxonomy" id="1286918"/>
    <lineage>
        <taxon>Eukaryota</taxon>
        <taxon>Fungi</taxon>
        <taxon>Fungi incertae sedis</taxon>
        <taxon>Zoopagomycota</taxon>
        <taxon>Kickxellomycotina</taxon>
        <taxon>Kickxellomycetes</taxon>
        <taxon>Kickxellales</taxon>
        <taxon>Kickxellaceae</taxon>
        <taxon>Coemansia</taxon>
    </lineage>
</organism>
<reference evidence="2" key="1">
    <citation type="submission" date="2022-07" db="EMBL/GenBank/DDBJ databases">
        <title>Phylogenomic reconstructions and comparative analyses of Kickxellomycotina fungi.</title>
        <authorList>
            <person name="Reynolds N.K."/>
            <person name="Stajich J.E."/>
            <person name="Barry K."/>
            <person name="Grigoriev I.V."/>
            <person name="Crous P."/>
            <person name="Smith M.E."/>
        </authorList>
    </citation>
    <scope>NUCLEOTIDE SEQUENCE</scope>
    <source>
        <strain evidence="2">BCRC 34381</strain>
    </source>
</reference>
<evidence type="ECO:0000313" key="2">
    <source>
        <dbReference type="EMBL" id="KAJ1719570.1"/>
    </source>
</evidence>
<feature type="compositionally biased region" description="Acidic residues" evidence="1">
    <location>
        <begin position="142"/>
        <end position="151"/>
    </location>
</feature>
<protein>
    <submittedName>
        <fullName evidence="2">Uncharacterized protein</fullName>
    </submittedName>
</protein>
<feature type="compositionally biased region" description="Polar residues" evidence="1">
    <location>
        <begin position="103"/>
        <end position="113"/>
    </location>
</feature>
<name>A0A9W7XV35_9FUNG</name>
<accession>A0A9W7XV35</accession>
<gene>
    <name evidence="2" type="ORF">LPJ61_006285</name>
</gene>
<dbReference type="EMBL" id="JANBOI010002859">
    <property type="protein sequence ID" value="KAJ1719570.1"/>
    <property type="molecule type" value="Genomic_DNA"/>
</dbReference>
<sequence length="186" mass="19967">LGDDAQADSSDAFAECSSSSSSSSEEEGTARHRMKRRKTSPETSDRHKANSKRLSQLSIDDGRVDLGTASESSVDDGGGVAPEPEPSILGKRSKRGARRSSGQNDAFNGSSGDEYNEDGDRNVDAPLFAGIEDRDAVIDSVERDDDNDNDYDGGSGEEHQWGEDDDSDEGNFDDLINTLEEEISSP</sequence>